<dbReference type="PANTHER" id="PTHR42685:SF22">
    <property type="entry name" value="CONDITIONED MEDIUM FACTOR RECEPTOR 1"/>
    <property type="match status" value="1"/>
</dbReference>
<gene>
    <name evidence="2" type="ORF">IEQ31_18680</name>
</gene>
<dbReference type="SUPFAM" id="SSF51905">
    <property type="entry name" value="FAD/NAD(P)-binding domain"/>
    <property type="match status" value="1"/>
</dbReference>
<dbReference type="RefSeq" id="WP_191052662.1">
    <property type="nucleotide sequence ID" value="NZ_JACXRZ010000013.1"/>
</dbReference>
<dbReference type="Proteomes" id="UP000653231">
    <property type="component" value="Unassembled WGS sequence"/>
</dbReference>
<comment type="caution">
    <text evidence="2">The sequence shown here is derived from an EMBL/GenBank/DDBJ whole genome shotgun (WGS) entry which is preliminary data.</text>
</comment>
<dbReference type="PRINTS" id="PR00420">
    <property type="entry name" value="RNGMNOXGNASE"/>
</dbReference>
<evidence type="ECO:0000259" key="1">
    <source>
        <dbReference type="Pfam" id="PF01494"/>
    </source>
</evidence>
<proteinExistence type="predicted"/>
<evidence type="ECO:0000313" key="2">
    <source>
        <dbReference type="EMBL" id="MBD3145204.1"/>
    </source>
</evidence>
<sequence>MTRGRNQAEIYDVVVVGAGPAGSSAALAAAQAGARTLVLDRSQFPRYKTCGGGLIGVTLRSLPPDLDVPIRQEIFATTFSHIGRDVQHKTSPARILSLVDRSEFDQALLVRAIQEGAVAQLPTTVLSITEDGDHVVLNTDRGPLRARYVIGADGSASRMARYVGVELGQVDLGLEVELDASGIAHEWTGRIHLDWGPIPGSYAWVFPKGRRLTVGVIARKGTPQETRDYLAAFLRQHGLSDVKVLHESGHLTRCRAPQSPVGRGRVLLCGDAAGLLEPWTREGISFAIRSGGIAGRLAAEASRAAGEPSLTQADYRSRIGSGLALEMHAGVRFLAAFERHPRTMHTLLSRTPWGWREFRRITQGDTTLARAVRHSPVRLALGLLTAGSANSAS</sequence>
<feature type="domain" description="FAD-binding" evidence="1">
    <location>
        <begin position="11"/>
        <end position="303"/>
    </location>
</feature>
<dbReference type="Pfam" id="PF01494">
    <property type="entry name" value="FAD_binding_3"/>
    <property type="match status" value="1"/>
</dbReference>
<dbReference type="NCBIfam" id="TIGR02032">
    <property type="entry name" value="GG-red-SF"/>
    <property type="match status" value="1"/>
</dbReference>
<dbReference type="Gene3D" id="3.50.50.60">
    <property type="entry name" value="FAD/NAD(P)-binding domain"/>
    <property type="match status" value="1"/>
</dbReference>
<dbReference type="InterPro" id="IPR050407">
    <property type="entry name" value="Geranylgeranyl_reductase"/>
</dbReference>
<keyword evidence="3" id="KW-1185">Reference proteome</keyword>
<protein>
    <submittedName>
        <fullName evidence="2">Geranylgeranyl reductase family protein</fullName>
    </submittedName>
</protein>
<accession>A0ABR8L625</accession>
<dbReference type="PANTHER" id="PTHR42685">
    <property type="entry name" value="GERANYLGERANYL DIPHOSPHATE REDUCTASE"/>
    <property type="match status" value="1"/>
</dbReference>
<dbReference type="InterPro" id="IPR002938">
    <property type="entry name" value="FAD-bd"/>
</dbReference>
<dbReference type="InterPro" id="IPR011777">
    <property type="entry name" value="Geranylgeranyl_Rdtase_fam"/>
</dbReference>
<reference evidence="2 3" key="1">
    <citation type="submission" date="2020-09" db="EMBL/GenBank/DDBJ databases">
        <title>Actinomycete isolated from the Camponotus japonicus Mayr.</title>
        <authorList>
            <person name="Gong X."/>
        </authorList>
    </citation>
    <scope>NUCLEOTIDE SEQUENCE [LARGE SCALE GENOMIC DNA]</scope>
    <source>
        <strain evidence="2 3">2C-HV3</strain>
    </source>
</reference>
<organism evidence="2 3">
    <name type="scientific">Microbispora bryophytorum subsp. camponoti</name>
    <dbReference type="NCBI Taxonomy" id="1677852"/>
    <lineage>
        <taxon>Bacteria</taxon>
        <taxon>Bacillati</taxon>
        <taxon>Actinomycetota</taxon>
        <taxon>Actinomycetes</taxon>
        <taxon>Streptosporangiales</taxon>
        <taxon>Streptosporangiaceae</taxon>
        <taxon>Microbispora</taxon>
    </lineage>
</organism>
<name>A0ABR8L625_9ACTN</name>
<dbReference type="InterPro" id="IPR036188">
    <property type="entry name" value="FAD/NAD-bd_sf"/>
</dbReference>
<dbReference type="EMBL" id="JACXRZ010000013">
    <property type="protein sequence ID" value="MBD3145204.1"/>
    <property type="molecule type" value="Genomic_DNA"/>
</dbReference>
<evidence type="ECO:0000313" key="3">
    <source>
        <dbReference type="Proteomes" id="UP000653231"/>
    </source>
</evidence>